<dbReference type="EMBL" id="FUWV01000009">
    <property type="protein sequence ID" value="SJZ74586.1"/>
    <property type="molecule type" value="Genomic_DNA"/>
</dbReference>
<dbReference type="EC" id="6.5.1.8" evidence="2"/>
<evidence type="ECO:0000256" key="6">
    <source>
        <dbReference type="ARBA" id="ARBA00022800"/>
    </source>
</evidence>
<evidence type="ECO:0000256" key="9">
    <source>
        <dbReference type="ARBA" id="ARBA00047746"/>
    </source>
</evidence>
<keyword evidence="6" id="KW-0692">RNA repair</keyword>
<reference evidence="10 11" key="1">
    <citation type="submission" date="2017-02" db="EMBL/GenBank/DDBJ databases">
        <authorList>
            <person name="Peterson S.W."/>
        </authorList>
    </citation>
    <scope>NUCLEOTIDE SEQUENCE [LARGE SCALE GENOMIC DNA]</scope>
    <source>
        <strain evidence="10 11">DSM 15102</strain>
    </source>
</reference>
<name>A0A1T4N666_9FIRM</name>
<evidence type="ECO:0000256" key="7">
    <source>
        <dbReference type="ARBA" id="ARBA00023134"/>
    </source>
</evidence>
<evidence type="ECO:0000256" key="8">
    <source>
        <dbReference type="ARBA" id="ARBA00023211"/>
    </source>
</evidence>
<dbReference type="GO" id="GO:0006396">
    <property type="term" value="P:RNA processing"/>
    <property type="evidence" value="ECO:0007669"/>
    <property type="project" value="InterPro"/>
</dbReference>
<dbReference type="AlphaFoldDB" id="A0A1T4N666"/>
<dbReference type="GO" id="GO:0170057">
    <property type="term" value="F:RNA ligase (GTP) activity"/>
    <property type="evidence" value="ECO:0007669"/>
    <property type="project" value="UniProtKB-EC"/>
</dbReference>
<sequence>MSRAQAKDNISLEEYQESMEGIYTTSVKESTLDEAPMAYKPIEEIINNIEDTADILDIIKPIYNFKA</sequence>
<dbReference type="GO" id="GO:0003909">
    <property type="term" value="F:DNA ligase activity"/>
    <property type="evidence" value="ECO:0007669"/>
    <property type="project" value="TreeGrafter"/>
</dbReference>
<dbReference type="Pfam" id="PF01139">
    <property type="entry name" value="RtcB"/>
    <property type="match status" value="1"/>
</dbReference>
<dbReference type="GO" id="GO:0005525">
    <property type="term" value="F:GTP binding"/>
    <property type="evidence" value="ECO:0007669"/>
    <property type="project" value="UniProtKB-KW"/>
</dbReference>
<evidence type="ECO:0000313" key="11">
    <source>
        <dbReference type="Proteomes" id="UP000196365"/>
    </source>
</evidence>
<dbReference type="GO" id="GO:0006281">
    <property type="term" value="P:DNA repair"/>
    <property type="evidence" value="ECO:0007669"/>
    <property type="project" value="TreeGrafter"/>
</dbReference>
<evidence type="ECO:0000256" key="1">
    <source>
        <dbReference type="ARBA" id="ARBA00001936"/>
    </source>
</evidence>
<keyword evidence="4" id="KW-0479">Metal-binding</keyword>
<keyword evidence="7" id="KW-0342">GTP-binding</keyword>
<evidence type="ECO:0000256" key="5">
    <source>
        <dbReference type="ARBA" id="ARBA00022741"/>
    </source>
</evidence>
<evidence type="ECO:0000256" key="3">
    <source>
        <dbReference type="ARBA" id="ARBA00022598"/>
    </source>
</evidence>
<dbReference type="InterPro" id="IPR036025">
    <property type="entry name" value="RtcB-like_sf"/>
</dbReference>
<evidence type="ECO:0000256" key="2">
    <source>
        <dbReference type="ARBA" id="ARBA00012726"/>
    </source>
</evidence>
<protein>
    <recommendedName>
        <fullName evidence="2">3'-phosphate/5'-hydroxy nucleic acid ligase</fullName>
        <ecNumber evidence="2">6.5.1.8</ecNumber>
    </recommendedName>
</protein>
<dbReference type="Proteomes" id="UP000196365">
    <property type="component" value="Unassembled WGS sequence"/>
</dbReference>
<comment type="cofactor">
    <cofactor evidence="1">
        <name>Mn(2+)</name>
        <dbReference type="ChEBI" id="CHEBI:29035"/>
    </cofactor>
</comment>
<comment type="catalytic activity">
    <reaction evidence="9">
        <text>a 3'-end 3'-phospho-ribonucleotide-RNA + a 5'-end dephospho-ribonucleoside-RNA + GTP = a ribonucleotidyl-ribonucleotide-RNA + GMP + diphosphate</text>
        <dbReference type="Rhea" id="RHEA:68076"/>
        <dbReference type="Rhea" id="RHEA-COMP:10463"/>
        <dbReference type="Rhea" id="RHEA-COMP:13936"/>
        <dbReference type="Rhea" id="RHEA-COMP:17355"/>
        <dbReference type="ChEBI" id="CHEBI:33019"/>
        <dbReference type="ChEBI" id="CHEBI:37565"/>
        <dbReference type="ChEBI" id="CHEBI:58115"/>
        <dbReference type="ChEBI" id="CHEBI:83062"/>
        <dbReference type="ChEBI" id="CHEBI:138284"/>
        <dbReference type="ChEBI" id="CHEBI:173118"/>
        <dbReference type="EC" id="6.5.1.8"/>
    </reaction>
</comment>
<dbReference type="InterPro" id="IPR001233">
    <property type="entry name" value="RtcB"/>
</dbReference>
<dbReference type="SUPFAM" id="SSF103365">
    <property type="entry name" value="Hypothetical protein PH1602"/>
    <property type="match status" value="1"/>
</dbReference>
<proteinExistence type="predicted"/>
<keyword evidence="3 10" id="KW-0436">Ligase</keyword>
<dbReference type="Gene3D" id="3.90.1860.10">
    <property type="entry name" value="tRNA-splicing ligase RtcB"/>
    <property type="match status" value="1"/>
</dbReference>
<evidence type="ECO:0000313" key="10">
    <source>
        <dbReference type="EMBL" id="SJZ74586.1"/>
    </source>
</evidence>
<dbReference type="GO" id="GO:0042245">
    <property type="term" value="P:RNA repair"/>
    <property type="evidence" value="ECO:0007669"/>
    <property type="project" value="UniProtKB-KW"/>
</dbReference>
<organism evidence="10 11">
    <name type="scientific">Garciella nitratireducens DSM 15102</name>
    <dbReference type="NCBI Taxonomy" id="1121911"/>
    <lineage>
        <taxon>Bacteria</taxon>
        <taxon>Bacillati</taxon>
        <taxon>Bacillota</taxon>
        <taxon>Clostridia</taxon>
        <taxon>Eubacteriales</taxon>
        <taxon>Eubacteriaceae</taxon>
        <taxon>Garciella</taxon>
    </lineage>
</organism>
<dbReference type="GO" id="GO:0030145">
    <property type="term" value="F:manganese ion binding"/>
    <property type="evidence" value="ECO:0007669"/>
    <property type="project" value="TreeGrafter"/>
</dbReference>
<dbReference type="PANTHER" id="PTHR43749:SF2">
    <property type="entry name" value="RNA-SPLICING LIGASE RTCB"/>
    <property type="match status" value="1"/>
</dbReference>
<gene>
    <name evidence="10" type="ORF">SAMN02745973_01571</name>
</gene>
<evidence type="ECO:0000256" key="4">
    <source>
        <dbReference type="ARBA" id="ARBA00022723"/>
    </source>
</evidence>
<keyword evidence="11" id="KW-1185">Reference proteome</keyword>
<dbReference type="InterPro" id="IPR052915">
    <property type="entry name" value="RtcB-like"/>
</dbReference>
<dbReference type="PANTHER" id="PTHR43749">
    <property type="entry name" value="RNA-SPLICING LIGASE RTCB"/>
    <property type="match status" value="1"/>
</dbReference>
<keyword evidence="5" id="KW-0547">Nucleotide-binding</keyword>
<keyword evidence="8" id="KW-0464">Manganese</keyword>
<accession>A0A1T4N666</accession>